<evidence type="ECO:0000313" key="3">
    <source>
        <dbReference type="EMBL" id="MFC5745739.1"/>
    </source>
</evidence>
<evidence type="ECO:0000313" key="4">
    <source>
        <dbReference type="Proteomes" id="UP001596074"/>
    </source>
</evidence>
<dbReference type="Proteomes" id="UP001596074">
    <property type="component" value="Unassembled WGS sequence"/>
</dbReference>
<accession>A0ABW0ZVH6</accession>
<reference evidence="4" key="1">
    <citation type="journal article" date="2019" name="Int. J. Syst. Evol. Microbiol.">
        <title>The Global Catalogue of Microorganisms (GCM) 10K type strain sequencing project: providing services to taxonomists for standard genome sequencing and annotation.</title>
        <authorList>
            <consortium name="The Broad Institute Genomics Platform"/>
            <consortium name="The Broad Institute Genome Sequencing Center for Infectious Disease"/>
            <person name="Wu L."/>
            <person name="Ma J."/>
        </authorList>
    </citation>
    <scope>NUCLEOTIDE SEQUENCE [LARGE SCALE GENOMIC DNA]</scope>
    <source>
        <strain evidence="4">KCTC 42087</strain>
    </source>
</reference>
<protein>
    <submittedName>
        <fullName evidence="3">Uncharacterized protein</fullName>
    </submittedName>
</protein>
<proteinExistence type="predicted"/>
<gene>
    <name evidence="3" type="ORF">ACFPZN_08990</name>
</gene>
<name>A0ABW0ZVH6_9ACTN</name>
<keyword evidence="2" id="KW-0812">Transmembrane</keyword>
<organism evidence="3 4">
    <name type="scientific">Actinomadura rugatobispora</name>
    <dbReference type="NCBI Taxonomy" id="1994"/>
    <lineage>
        <taxon>Bacteria</taxon>
        <taxon>Bacillati</taxon>
        <taxon>Actinomycetota</taxon>
        <taxon>Actinomycetes</taxon>
        <taxon>Streptosporangiales</taxon>
        <taxon>Thermomonosporaceae</taxon>
        <taxon>Actinomadura</taxon>
    </lineage>
</organism>
<keyword evidence="2" id="KW-0472">Membrane</keyword>
<feature type="region of interest" description="Disordered" evidence="1">
    <location>
        <begin position="99"/>
        <end position="119"/>
    </location>
</feature>
<evidence type="ECO:0000256" key="2">
    <source>
        <dbReference type="SAM" id="Phobius"/>
    </source>
</evidence>
<dbReference type="RefSeq" id="WP_378281364.1">
    <property type="nucleotide sequence ID" value="NZ_JBHSON010000010.1"/>
</dbReference>
<feature type="transmembrane region" description="Helical" evidence="2">
    <location>
        <begin position="74"/>
        <end position="94"/>
    </location>
</feature>
<keyword evidence="4" id="KW-1185">Reference proteome</keyword>
<evidence type="ECO:0000256" key="1">
    <source>
        <dbReference type="SAM" id="MobiDB-lite"/>
    </source>
</evidence>
<comment type="caution">
    <text evidence="3">The sequence shown here is derived from an EMBL/GenBank/DDBJ whole genome shotgun (WGS) entry which is preliminary data.</text>
</comment>
<keyword evidence="2" id="KW-1133">Transmembrane helix</keyword>
<sequence length="119" mass="12531">MSAVRPKQAAGRRHMGVLRSEWTKLRSVRSTWIAAVSTIAAGAALSVLGASDLLGTSPSDLPGDWDPTAAGLKGFLFAQLVIGMLGALSVTPLAPASPSYLHGPACSRRRPWSWGPWHS</sequence>
<dbReference type="EMBL" id="JBHSON010000010">
    <property type="protein sequence ID" value="MFC5745739.1"/>
    <property type="molecule type" value="Genomic_DNA"/>
</dbReference>
<feature type="transmembrane region" description="Helical" evidence="2">
    <location>
        <begin position="32"/>
        <end position="54"/>
    </location>
</feature>